<dbReference type="InterPro" id="IPR040921">
    <property type="entry name" value="Peptidase_S66C"/>
</dbReference>
<dbReference type="Gene3D" id="3.50.30.60">
    <property type="entry name" value="LD-carboxypeptidase A C-terminal domain-like"/>
    <property type="match status" value="1"/>
</dbReference>
<dbReference type="Pfam" id="PF17676">
    <property type="entry name" value="Peptidase_S66C"/>
    <property type="match status" value="1"/>
</dbReference>
<dbReference type="SUPFAM" id="SSF52317">
    <property type="entry name" value="Class I glutamine amidotransferase-like"/>
    <property type="match status" value="1"/>
</dbReference>
<keyword evidence="7" id="KW-0645">Protease</keyword>
<feature type="domain" description="LD-carboxypeptidase N-terminal" evidence="4">
    <location>
        <begin position="20"/>
        <end position="138"/>
    </location>
</feature>
<keyword evidence="9" id="KW-1185">Reference proteome</keyword>
<gene>
    <name evidence="7" type="ORF">D1832_11185</name>
    <name evidence="6" type="ORF">FV141_04540</name>
</gene>
<evidence type="ECO:0000313" key="8">
    <source>
        <dbReference type="Proteomes" id="UP000285376"/>
    </source>
</evidence>
<dbReference type="Proteomes" id="UP000323565">
    <property type="component" value="Chromosome"/>
</dbReference>
<dbReference type="Pfam" id="PF02016">
    <property type="entry name" value="Peptidase_S66"/>
    <property type="match status" value="1"/>
</dbReference>
<reference evidence="6 9" key="2">
    <citation type="submission" date="2019-08" db="EMBL/GenBank/DDBJ databases">
        <title>Dermacoccus abyssi strain HZAU 226, whole genome Nanopore sequencing project.</title>
        <authorList>
            <person name="Guo A."/>
            <person name="Zhang X."/>
            <person name="Ruan Y."/>
            <person name="Liu W."/>
            <person name="Chen Q."/>
            <person name="Gu L."/>
        </authorList>
    </citation>
    <scope>NUCLEOTIDE SEQUENCE [LARGE SCALE GENOMIC DNA]</scope>
    <source>
        <strain evidence="6 9">HZAU 226</strain>
    </source>
</reference>
<dbReference type="InterPro" id="IPR027478">
    <property type="entry name" value="LdcA_N"/>
</dbReference>
<feature type="domain" description="LD-carboxypeptidase C-terminal" evidence="5">
    <location>
        <begin position="210"/>
        <end position="329"/>
    </location>
</feature>
<organism evidence="7 8">
    <name type="scientific">Dermacoccus abyssi</name>
    <dbReference type="NCBI Taxonomy" id="322596"/>
    <lineage>
        <taxon>Bacteria</taxon>
        <taxon>Bacillati</taxon>
        <taxon>Actinomycetota</taxon>
        <taxon>Actinomycetes</taxon>
        <taxon>Micrococcales</taxon>
        <taxon>Dermacoccaceae</taxon>
        <taxon>Dermacoccus</taxon>
    </lineage>
</organism>
<evidence type="ECO:0000259" key="5">
    <source>
        <dbReference type="Pfam" id="PF17676"/>
    </source>
</evidence>
<dbReference type="RefSeq" id="WP_118914079.1">
    <property type="nucleotide sequence ID" value="NZ_CBCRVH010000004.1"/>
</dbReference>
<dbReference type="InterPro" id="IPR040449">
    <property type="entry name" value="Peptidase_S66_N"/>
</dbReference>
<evidence type="ECO:0000256" key="1">
    <source>
        <dbReference type="ARBA" id="ARBA00010233"/>
    </source>
</evidence>
<feature type="active site" description="Charge relay system" evidence="3">
    <location>
        <position position="314"/>
    </location>
</feature>
<accession>A0A417Z2B6</accession>
<feature type="active site" description="Nucleophile" evidence="3">
    <location>
        <position position="118"/>
    </location>
</feature>
<keyword evidence="7" id="KW-0121">Carboxypeptidase</keyword>
<evidence type="ECO:0000259" key="4">
    <source>
        <dbReference type="Pfam" id="PF02016"/>
    </source>
</evidence>
<dbReference type="EMBL" id="QWLM01000013">
    <property type="protein sequence ID" value="RHW44809.1"/>
    <property type="molecule type" value="Genomic_DNA"/>
</dbReference>
<dbReference type="PANTHER" id="PTHR30237:SF5">
    <property type="entry name" value="CARBOXYPEPTIDASE VC_A0337-RELATED"/>
    <property type="match status" value="1"/>
</dbReference>
<dbReference type="Proteomes" id="UP000285376">
    <property type="component" value="Unassembled WGS sequence"/>
</dbReference>
<feature type="active site" description="Charge relay system" evidence="3">
    <location>
        <position position="248"/>
    </location>
</feature>
<keyword evidence="2" id="KW-0378">Hydrolase</keyword>
<name>A0A417Z2B6_9MICO</name>
<dbReference type="AlphaFoldDB" id="A0A417Z2B6"/>
<dbReference type="PIRSF" id="PIRSF028757">
    <property type="entry name" value="LD-carboxypeptidase"/>
    <property type="match status" value="1"/>
</dbReference>
<dbReference type="Gene3D" id="3.40.50.10740">
    <property type="entry name" value="Class I glutamine amidotransferase-like"/>
    <property type="match status" value="1"/>
</dbReference>
<comment type="similarity">
    <text evidence="1">Belongs to the peptidase S66 family.</text>
</comment>
<protein>
    <submittedName>
        <fullName evidence="7">LD-carboxypeptidase</fullName>
    </submittedName>
</protein>
<evidence type="ECO:0000313" key="9">
    <source>
        <dbReference type="Proteomes" id="UP000323565"/>
    </source>
</evidence>
<dbReference type="CDD" id="cd07062">
    <property type="entry name" value="Peptidase_S66_mccF_like"/>
    <property type="match status" value="1"/>
</dbReference>
<dbReference type="InterPro" id="IPR029062">
    <property type="entry name" value="Class_I_gatase-like"/>
</dbReference>
<evidence type="ECO:0000256" key="2">
    <source>
        <dbReference type="ARBA" id="ARBA00022801"/>
    </source>
</evidence>
<dbReference type="EMBL" id="CP043031">
    <property type="protein sequence ID" value="QEH92875.1"/>
    <property type="molecule type" value="Genomic_DNA"/>
</dbReference>
<reference evidence="7 8" key="1">
    <citation type="submission" date="2018-08" db="EMBL/GenBank/DDBJ databases">
        <title>Whole genome sequence analysis of Dermacoccus abyssi bacteria isolated from Deep Mariana trench Micromonospora spp reveals genes involved in the environmental adaptation and production of secondary metabolites.</title>
        <authorList>
            <person name="Abdel-Mageed W.M."/>
            <person name="Lehri B."/>
            <person name="Nouioui I."/>
            <person name="Goodfellow I."/>
            <person name="Jaspars M."/>
            <person name="Karlyshev A."/>
        </authorList>
    </citation>
    <scope>NUCLEOTIDE SEQUENCE [LARGE SCALE GENOMIC DNA]</scope>
    <source>
        <strain evidence="7 8">MT1.1</strain>
    </source>
</reference>
<dbReference type="PANTHER" id="PTHR30237">
    <property type="entry name" value="MURAMOYLTETRAPEPTIDE CARBOXYPEPTIDASE"/>
    <property type="match status" value="1"/>
</dbReference>
<dbReference type="SUPFAM" id="SSF141986">
    <property type="entry name" value="LD-carboxypeptidase A C-terminal domain-like"/>
    <property type="match status" value="1"/>
</dbReference>
<dbReference type="InterPro" id="IPR027461">
    <property type="entry name" value="Carboxypeptidase_A_C_sf"/>
</dbReference>
<dbReference type="InterPro" id="IPR003507">
    <property type="entry name" value="S66_fam"/>
</dbReference>
<dbReference type="GO" id="GO:0004180">
    <property type="term" value="F:carboxypeptidase activity"/>
    <property type="evidence" value="ECO:0007669"/>
    <property type="project" value="UniProtKB-KW"/>
</dbReference>
<sequence>MNGSPSGITYPRPLRPGDTIAVTASSAPVRPEHEGRLDFVIGWLRDRGYRVVEGDCLRGEGVVSASAQDRADEFNAFVRDPSVRAVVPPWGGETAIDIVDLLDADALAADPTWVVGWSDISTLLLPLTLRSGVATLHGQNLMDTPYDLPRGTAHWLDVVARERGEEFVQQDPGVRRRGGWDDWSRLPAVTRVDLSEPASWRYDGGSLDVTGRLIGGCLDVVCHLAGSPFGDVPRFAERCPEGTIVYLENCEAPALDAARMLHGLRLAGWFDGARAVLLGRTGAKTSGDFTQDDAVEDALGQLDVPVVRDVDFGHVPPGNVLVNGALARVTMDGPRHEIRQSFV</sequence>
<evidence type="ECO:0000313" key="7">
    <source>
        <dbReference type="EMBL" id="RHW44809.1"/>
    </source>
</evidence>
<evidence type="ECO:0000256" key="3">
    <source>
        <dbReference type="PIRSR" id="PIRSR028757-1"/>
    </source>
</evidence>
<evidence type="ECO:0000313" key="6">
    <source>
        <dbReference type="EMBL" id="QEH92875.1"/>
    </source>
</evidence>
<proteinExistence type="inferred from homology"/>